<accession>A0AAV3RZF4</accession>
<comment type="cofactor">
    <cofactor evidence="1">
        <name>FAD</name>
        <dbReference type="ChEBI" id="CHEBI:57692"/>
    </cofactor>
</comment>
<protein>
    <recommendedName>
        <fullName evidence="7">FAD/NAD(P)-binding domain-containing protein</fullName>
    </recommendedName>
</protein>
<evidence type="ECO:0000256" key="1">
    <source>
        <dbReference type="ARBA" id="ARBA00001974"/>
    </source>
</evidence>
<dbReference type="Proteomes" id="UP001454036">
    <property type="component" value="Unassembled WGS sequence"/>
</dbReference>
<evidence type="ECO:0000256" key="2">
    <source>
        <dbReference type="ARBA" id="ARBA00022630"/>
    </source>
</evidence>
<dbReference type="PANTHER" id="PTHR42913:SF4">
    <property type="entry name" value="ALTERNATIVE NAD(P)H-UBIQUINONE OXIDOREDUCTASE C1, CHLOROPLASTIC_MITOCHONDRIAL"/>
    <property type="match status" value="1"/>
</dbReference>
<proteinExistence type="predicted"/>
<dbReference type="PANTHER" id="PTHR42913">
    <property type="entry name" value="APOPTOSIS-INDUCING FACTOR 1"/>
    <property type="match status" value="1"/>
</dbReference>
<name>A0AAV3RZF4_LITER</name>
<evidence type="ECO:0008006" key="7">
    <source>
        <dbReference type="Google" id="ProtNLM"/>
    </source>
</evidence>
<sequence length="200" mass="22550">MAGSTFVGFFRPSLYQQTRLSINNSNRFDKSKQLGLLINNASRVRAKASSSASFEGYGGVSSQPQPNIPLYTWPHKKRPRVCILGGGFGGLYTALRLESLEWPDDKKPQVILVDQSERFVFKPLLYELLSGEVDTWEIAPRFTDLLGSTNVRFLKDRVKSLFPSDNYRLASPPTFGSAGTVHLESGVRVEYDWYRSEDMT</sequence>
<dbReference type="AlphaFoldDB" id="A0AAV3RZF4"/>
<dbReference type="GO" id="GO:0019646">
    <property type="term" value="P:aerobic electron transport chain"/>
    <property type="evidence" value="ECO:0007669"/>
    <property type="project" value="TreeGrafter"/>
</dbReference>
<evidence type="ECO:0000256" key="3">
    <source>
        <dbReference type="ARBA" id="ARBA00022827"/>
    </source>
</evidence>
<dbReference type="GO" id="GO:0042372">
    <property type="term" value="P:phylloquinone biosynthetic process"/>
    <property type="evidence" value="ECO:0007669"/>
    <property type="project" value="TreeGrafter"/>
</dbReference>
<evidence type="ECO:0000313" key="6">
    <source>
        <dbReference type="Proteomes" id="UP001454036"/>
    </source>
</evidence>
<keyword evidence="6" id="KW-1185">Reference proteome</keyword>
<dbReference type="GO" id="GO:0003955">
    <property type="term" value="F:NAD(P)H dehydrogenase (quinone) activity"/>
    <property type="evidence" value="ECO:0007669"/>
    <property type="project" value="TreeGrafter"/>
</dbReference>
<evidence type="ECO:0000313" key="5">
    <source>
        <dbReference type="EMBL" id="GAA0187068.1"/>
    </source>
</evidence>
<dbReference type="InterPro" id="IPR036188">
    <property type="entry name" value="FAD/NAD-bd_sf"/>
</dbReference>
<evidence type="ECO:0000256" key="4">
    <source>
        <dbReference type="ARBA" id="ARBA00023002"/>
    </source>
</evidence>
<keyword evidence="3" id="KW-0274">FAD</keyword>
<dbReference type="Gene3D" id="3.50.50.100">
    <property type="match status" value="1"/>
</dbReference>
<keyword evidence="2" id="KW-0285">Flavoprotein</keyword>
<reference evidence="5 6" key="1">
    <citation type="submission" date="2024-01" db="EMBL/GenBank/DDBJ databases">
        <title>The complete chloroplast genome sequence of Lithospermum erythrorhizon: insights into the phylogenetic relationship among Boraginaceae species and the maternal lineages of purple gromwells.</title>
        <authorList>
            <person name="Okada T."/>
            <person name="Watanabe K."/>
        </authorList>
    </citation>
    <scope>NUCLEOTIDE SEQUENCE [LARGE SCALE GENOMIC DNA]</scope>
</reference>
<dbReference type="SUPFAM" id="SSF51905">
    <property type="entry name" value="FAD/NAD(P)-binding domain"/>
    <property type="match status" value="1"/>
</dbReference>
<dbReference type="GO" id="GO:0009507">
    <property type="term" value="C:chloroplast"/>
    <property type="evidence" value="ECO:0007669"/>
    <property type="project" value="TreeGrafter"/>
</dbReference>
<dbReference type="EMBL" id="BAABME010014319">
    <property type="protein sequence ID" value="GAA0187068.1"/>
    <property type="molecule type" value="Genomic_DNA"/>
</dbReference>
<dbReference type="InterPro" id="IPR051169">
    <property type="entry name" value="NADH-Q_oxidoreductase"/>
</dbReference>
<organism evidence="5 6">
    <name type="scientific">Lithospermum erythrorhizon</name>
    <name type="common">Purple gromwell</name>
    <name type="synonym">Lithospermum officinale var. erythrorhizon</name>
    <dbReference type="NCBI Taxonomy" id="34254"/>
    <lineage>
        <taxon>Eukaryota</taxon>
        <taxon>Viridiplantae</taxon>
        <taxon>Streptophyta</taxon>
        <taxon>Embryophyta</taxon>
        <taxon>Tracheophyta</taxon>
        <taxon>Spermatophyta</taxon>
        <taxon>Magnoliopsida</taxon>
        <taxon>eudicotyledons</taxon>
        <taxon>Gunneridae</taxon>
        <taxon>Pentapetalae</taxon>
        <taxon>asterids</taxon>
        <taxon>lamiids</taxon>
        <taxon>Boraginales</taxon>
        <taxon>Boraginaceae</taxon>
        <taxon>Boraginoideae</taxon>
        <taxon>Lithospermeae</taxon>
        <taxon>Lithospermum</taxon>
    </lineage>
</organism>
<keyword evidence="4" id="KW-0560">Oxidoreductase</keyword>
<comment type="caution">
    <text evidence="5">The sequence shown here is derived from an EMBL/GenBank/DDBJ whole genome shotgun (WGS) entry which is preliminary data.</text>
</comment>
<gene>
    <name evidence="5" type="ORF">LIER_34356</name>
</gene>